<evidence type="ECO:0000256" key="8">
    <source>
        <dbReference type="ARBA" id="ARBA00034808"/>
    </source>
</evidence>
<dbReference type="Pfam" id="PF00580">
    <property type="entry name" value="UvrD-helicase"/>
    <property type="match status" value="1"/>
</dbReference>
<gene>
    <name evidence="13" type="ORF">EV657_107178</name>
</gene>
<dbReference type="EC" id="5.6.2.4" evidence="8"/>
<organism evidence="13 14">
    <name type="scientific">Rhodovulum visakhapatnamense</name>
    <dbReference type="NCBI Taxonomy" id="364297"/>
    <lineage>
        <taxon>Bacteria</taxon>
        <taxon>Pseudomonadati</taxon>
        <taxon>Pseudomonadota</taxon>
        <taxon>Alphaproteobacteria</taxon>
        <taxon>Rhodobacterales</taxon>
        <taxon>Paracoccaceae</taxon>
        <taxon>Rhodovulum</taxon>
    </lineage>
</organism>
<dbReference type="InterPro" id="IPR027417">
    <property type="entry name" value="P-loop_NTPase"/>
</dbReference>
<dbReference type="Pfam" id="PF13361">
    <property type="entry name" value="UvrD_C"/>
    <property type="match status" value="2"/>
</dbReference>
<evidence type="ECO:0000313" key="14">
    <source>
        <dbReference type="Proteomes" id="UP000295484"/>
    </source>
</evidence>
<comment type="catalytic activity">
    <reaction evidence="7">
        <text>Couples ATP hydrolysis with the unwinding of duplex DNA by translocating in the 3'-5' direction.</text>
        <dbReference type="EC" id="5.6.2.4"/>
    </reaction>
</comment>
<proteinExistence type="inferred from homology"/>
<dbReference type="GO" id="GO:0000725">
    <property type="term" value="P:recombinational repair"/>
    <property type="evidence" value="ECO:0007669"/>
    <property type="project" value="TreeGrafter"/>
</dbReference>
<reference evidence="13 14" key="1">
    <citation type="submission" date="2019-03" db="EMBL/GenBank/DDBJ databases">
        <title>Genomic Encyclopedia of Type Strains, Phase IV (KMG-IV): sequencing the most valuable type-strain genomes for metagenomic binning, comparative biology and taxonomic classification.</title>
        <authorList>
            <person name="Goeker M."/>
        </authorList>
    </citation>
    <scope>NUCLEOTIDE SEQUENCE [LARGE SCALE GENOMIC DNA]</scope>
    <source>
        <strain evidence="13 14">JA181</strain>
    </source>
</reference>
<dbReference type="PROSITE" id="PS51198">
    <property type="entry name" value="UVRD_HELICASE_ATP_BIND"/>
    <property type="match status" value="1"/>
</dbReference>
<dbReference type="InterPro" id="IPR000212">
    <property type="entry name" value="DNA_helicase_UvrD/REP"/>
</dbReference>
<dbReference type="PANTHER" id="PTHR11070:SF3">
    <property type="entry name" value="DNA 3'-5' HELICASE"/>
    <property type="match status" value="1"/>
</dbReference>
<dbReference type="PANTHER" id="PTHR11070">
    <property type="entry name" value="UVRD / RECB / PCRA DNA HELICASE FAMILY MEMBER"/>
    <property type="match status" value="1"/>
</dbReference>
<dbReference type="GO" id="GO:0043138">
    <property type="term" value="F:3'-5' DNA helicase activity"/>
    <property type="evidence" value="ECO:0007669"/>
    <property type="project" value="UniProtKB-EC"/>
</dbReference>
<name>A0A4R8FU21_9RHOB</name>
<accession>A0A4R8FU21</accession>
<keyword evidence="2 10" id="KW-0547">Nucleotide-binding</keyword>
<dbReference type="GO" id="GO:0016887">
    <property type="term" value="F:ATP hydrolysis activity"/>
    <property type="evidence" value="ECO:0007669"/>
    <property type="project" value="RHEA"/>
</dbReference>
<dbReference type="GO" id="GO:0005524">
    <property type="term" value="F:ATP binding"/>
    <property type="evidence" value="ECO:0007669"/>
    <property type="project" value="UniProtKB-UniRule"/>
</dbReference>
<evidence type="ECO:0000259" key="11">
    <source>
        <dbReference type="PROSITE" id="PS51198"/>
    </source>
</evidence>
<evidence type="ECO:0000256" key="3">
    <source>
        <dbReference type="ARBA" id="ARBA00022801"/>
    </source>
</evidence>
<dbReference type="AlphaFoldDB" id="A0A4R8FU21"/>
<dbReference type="Proteomes" id="UP000295484">
    <property type="component" value="Unassembled WGS sequence"/>
</dbReference>
<evidence type="ECO:0000256" key="9">
    <source>
        <dbReference type="ARBA" id="ARBA00048988"/>
    </source>
</evidence>
<evidence type="ECO:0000256" key="10">
    <source>
        <dbReference type="PROSITE-ProRule" id="PRU00560"/>
    </source>
</evidence>
<comment type="similarity">
    <text evidence="1">Belongs to the helicase family. UvrD subfamily.</text>
</comment>
<dbReference type="InterPro" id="IPR014016">
    <property type="entry name" value="UvrD-like_ATP-bd"/>
</dbReference>
<dbReference type="GO" id="GO:0003677">
    <property type="term" value="F:DNA binding"/>
    <property type="evidence" value="ECO:0007669"/>
    <property type="project" value="InterPro"/>
</dbReference>
<keyword evidence="5 10" id="KW-0067">ATP-binding</keyword>
<feature type="domain" description="UvrD-like helicase ATP-binding" evidence="11">
    <location>
        <begin position="12"/>
        <end position="302"/>
    </location>
</feature>
<feature type="binding site" evidence="10">
    <location>
        <begin position="33"/>
        <end position="40"/>
    </location>
    <ligand>
        <name>ATP</name>
        <dbReference type="ChEBI" id="CHEBI:30616"/>
    </ligand>
</feature>
<keyword evidence="3 10" id="KW-0378">Hydrolase</keyword>
<dbReference type="GO" id="GO:0005829">
    <property type="term" value="C:cytosol"/>
    <property type="evidence" value="ECO:0007669"/>
    <property type="project" value="TreeGrafter"/>
</dbReference>
<dbReference type="CDD" id="cd17932">
    <property type="entry name" value="DEXQc_UvrD"/>
    <property type="match status" value="1"/>
</dbReference>
<dbReference type="InterPro" id="IPR014017">
    <property type="entry name" value="DNA_helicase_UvrD-like_C"/>
</dbReference>
<keyword evidence="6" id="KW-0413">Isomerase</keyword>
<dbReference type="Gene3D" id="1.10.486.10">
    <property type="entry name" value="PCRA, domain 4"/>
    <property type="match status" value="1"/>
</dbReference>
<protein>
    <recommendedName>
        <fullName evidence="8">DNA 3'-5' helicase</fullName>
        <ecNumber evidence="8">5.6.2.4</ecNumber>
    </recommendedName>
</protein>
<dbReference type="EMBL" id="SOEB01000007">
    <property type="protein sequence ID" value="TDX30206.1"/>
    <property type="molecule type" value="Genomic_DNA"/>
</dbReference>
<dbReference type="Gene3D" id="3.40.50.300">
    <property type="entry name" value="P-loop containing nucleotide triphosphate hydrolases"/>
    <property type="match status" value="2"/>
</dbReference>
<keyword evidence="4 10" id="KW-0347">Helicase</keyword>
<evidence type="ECO:0000256" key="7">
    <source>
        <dbReference type="ARBA" id="ARBA00034617"/>
    </source>
</evidence>
<evidence type="ECO:0000256" key="1">
    <source>
        <dbReference type="ARBA" id="ARBA00009922"/>
    </source>
</evidence>
<sequence>MLDHGGHLAGLNDRQRAAASHGPEGAGPLLVIAGAGSGKTRTLAHRVAHLLAGGADPGRILLMSFSRMAAQELTRRVERLLAGSDRAWPAGALCWSGTFHAIGARLLRENAGRLGLDPDFVIHDREDSADLMNLARHGLGLSSTEKRFPAKGSCLAIYSRCVNAGSPLPEVLADRFAWCLPWENDLKRLFGAYVAAKQAQNVLDYDDLLLAWAQAMEDESFARWAGGQWDHVLIDEYQDTNRLQARILMALKPDGRGLTVVGDDAQAIYGFRAATVRNILDFPKAFEPPATVIALDRNYRSTGPILAAANAVIGQARERFAKDLWTDRAGGSKPQLVTLRDGRDQARHVAGRILAAREAGLRLKDQAVLFRTSSHSAELEIELTRRHLPFVKFGGLKFLSAAHVKDLLSVLRLRQNPRDRVSGFRMLQLVPGIGPGTAARVLDALEAAPAPAEALRRLAPPPRAAADWPALVELMTAPAGWPDLIGAARAWYAPHLDRLYEDADSRRADLEQLERIAAGYPDCARFLTDLTLDPPEATSAEAGVPLRDDDYLILSTIHSAKGQEWRSVFVLNAVDGCIPSDLGTGSEAEIEEERRLLYVAMTRAKDSLALGVPLKFHVTQQARFGDRHLYARRTRFIPDSILSQFEQVYWQDPPGPDEPADGTEAPRLDLRRRMRDMWA</sequence>
<evidence type="ECO:0000256" key="2">
    <source>
        <dbReference type="ARBA" id="ARBA00022741"/>
    </source>
</evidence>
<dbReference type="RefSeq" id="WP_134077661.1">
    <property type="nucleotide sequence ID" value="NZ_SOEB01000007.1"/>
</dbReference>
<evidence type="ECO:0000256" key="4">
    <source>
        <dbReference type="ARBA" id="ARBA00022806"/>
    </source>
</evidence>
<comment type="catalytic activity">
    <reaction evidence="9">
        <text>ATP + H2O = ADP + phosphate + H(+)</text>
        <dbReference type="Rhea" id="RHEA:13065"/>
        <dbReference type="ChEBI" id="CHEBI:15377"/>
        <dbReference type="ChEBI" id="CHEBI:15378"/>
        <dbReference type="ChEBI" id="CHEBI:30616"/>
        <dbReference type="ChEBI" id="CHEBI:43474"/>
        <dbReference type="ChEBI" id="CHEBI:456216"/>
        <dbReference type="EC" id="5.6.2.4"/>
    </reaction>
</comment>
<comment type="caution">
    <text evidence="13">The sequence shown here is derived from an EMBL/GenBank/DDBJ whole genome shotgun (WGS) entry which is preliminary data.</text>
</comment>
<evidence type="ECO:0000313" key="13">
    <source>
        <dbReference type="EMBL" id="TDX30206.1"/>
    </source>
</evidence>
<dbReference type="InterPro" id="IPR013986">
    <property type="entry name" value="DExx_box_DNA_helicase_dom_sf"/>
</dbReference>
<evidence type="ECO:0000259" key="12">
    <source>
        <dbReference type="PROSITE" id="PS51217"/>
    </source>
</evidence>
<evidence type="ECO:0000256" key="6">
    <source>
        <dbReference type="ARBA" id="ARBA00023235"/>
    </source>
</evidence>
<dbReference type="Gene3D" id="1.10.10.160">
    <property type="match status" value="1"/>
</dbReference>
<evidence type="ECO:0000256" key="5">
    <source>
        <dbReference type="ARBA" id="ARBA00022840"/>
    </source>
</evidence>
<feature type="domain" description="UvrD-like helicase C-terminal" evidence="12">
    <location>
        <begin position="303"/>
        <end position="562"/>
    </location>
</feature>
<dbReference type="PROSITE" id="PS51217">
    <property type="entry name" value="UVRD_HELICASE_CTER"/>
    <property type="match status" value="1"/>
</dbReference>
<dbReference type="SUPFAM" id="SSF52540">
    <property type="entry name" value="P-loop containing nucleoside triphosphate hydrolases"/>
    <property type="match status" value="1"/>
</dbReference>